<dbReference type="EMBL" id="CP001928">
    <property type="protein sequence ID" value="ADI38203.1"/>
    <property type="molecule type" value="Genomic_DNA"/>
</dbReference>
<evidence type="ECO:0000313" key="1">
    <source>
        <dbReference type="EMBL" id="ADI38203.1"/>
    </source>
</evidence>
<dbReference type="eggNOG" id="ENOG5033F9Y">
    <property type="taxonomic scope" value="Bacteria"/>
</dbReference>
<reference evidence="1 2" key="1">
    <citation type="journal article" date="2010" name="PLoS ONE">
        <title>The Waddlia genome: a window into chlamydial biology.</title>
        <authorList>
            <person name="Bertelli C."/>
            <person name="Collyn F."/>
            <person name="Croxatto A."/>
            <person name="Ruckert C."/>
            <person name="Polkinghorne A."/>
            <person name="Kebbi-Beghdadi C."/>
            <person name="Goesmann A."/>
            <person name="Vaughan L."/>
            <person name="Greub G."/>
        </authorList>
    </citation>
    <scope>NUCLEOTIDE SEQUENCE [LARGE SCALE GENOMIC DNA]</scope>
    <source>
        <strain evidence="2">ATCC VR-1470 / WSU 86-1044</strain>
    </source>
</reference>
<organism evidence="1 2">
    <name type="scientific">Waddlia chondrophila (strain ATCC VR-1470 / WSU 86-1044)</name>
    <dbReference type="NCBI Taxonomy" id="716544"/>
    <lineage>
        <taxon>Bacteria</taxon>
        <taxon>Pseudomonadati</taxon>
        <taxon>Chlamydiota</taxon>
        <taxon>Chlamydiia</taxon>
        <taxon>Parachlamydiales</taxon>
        <taxon>Waddliaceae</taxon>
        <taxon>Waddlia</taxon>
    </lineage>
</organism>
<proteinExistence type="predicted"/>
<accession>D6YVP2</accession>
<dbReference type="AlphaFoldDB" id="D6YVP2"/>
<name>D6YVP2_WADCW</name>
<evidence type="ECO:0000313" key="2">
    <source>
        <dbReference type="Proteomes" id="UP000001505"/>
    </source>
</evidence>
<dbReference type="Proteomes" id="UP000001505">
    <property type="component" value="Chromosome"/>
</dbReference>
<protein>
    <submittedName>
        <fullName evidence="1">Uncharacterized protein</fullName>
    </submittedName>
</protein>
<sequence length="74" mass="8189">MGDILSIEGAMVKHIDKDIREKLAKKHACYVLVTCGQPSEEGKINVEMSYEGDPALASFLLQGAQEYLMEQDSD</sequence>
<dbReference type="KEGG" id="wch:wcw_0837"/>
<dbReference type="HOGENOM" id="CLU_2686867_0_0_0"/>
<keyword evidence="2" id="KW-1185">Reference proteome</keyword>
<gene>
    <name evidence="1" type="ordered locus">wcw_0837</name>
</gene>
<dbReference type="STRING" id="716544.wcw_0837"/>